<evidence type="ECO:0000256" key="1">
    <source>
        <dbReference type="SAM" id="MobiDB-lite"/>
    </source>
</evidence>
<dbReference type="Proteomes" id="UP000256970">
    <property type="component" value="Unassembled WGS sequence"/>
</dbReference>
<proteinExistence type="predicted"/>
<dbReference type="EMBL" id="FNXT01001202">
    <property type="protein sequence ID" value="SZX73932.1"/>
    <property type="molecule type" value="Genomic_DNA"/>
</dbReference>
<dbReference type="InterPro" id="IPR001763">
    <property type="entry name" value="Rhodanese-like_dom"/>
</dbReference>
<dbReference type="SMART" id="SM00450">
    <property type="entry name" value="RHOD"/>
    <property type="match status" value="1"/>
</dbReference>
<organism evidence="4 5">
    <name type="scientific">Tetradesmus obliquus</name>
    <name type="common">Green alga</name>
    <name type="synonym">Acutodesmus obliquus</name>
    <dbReference type="NCBI Taxonomy" id="3088"/>
    <lineage>
        <taxon>Eukaryota</taxon>
        <taxon>Viridiplantae</taxon>
        <taxon>Chlorophyta</taxon>
        <taxon>core chlorophytes</taxon>
        <taxon>Chlorophyceae</taxon>
        <taxon>CS clade</taxon>
        <taxon>Sphaeropleales</taxon>
        <taxon>Scenedesmaceae</taxon>
        <taxon>Tetradesmus</taxon>
    </lineage>
</organism>
<dbReference type="Pfam" id="PF00581">
    <property type="entry name" value="Rhodanese"/>
    <property type="match status" value="1"/>
</dbReference>
<sequence>MHVFRPSARPRTCKAGSSASSIPETNSYSEQERLIDISSILKQCRERSEDFIFADDDDAAPVWEHEGRFKGRPMTLEELQEPPPQLFQPDPAAAVEAVVTAYDAAQGFREMPVQELDVALTAGGLIDLLLDVRSAAEFEAGPRIPGAVNIPLDGLSESVRAGQLDQFIDGHVAVVCASGQRSAQATVRLSKVFNFQHVSNVAGGMAAWQALKAGSSSSSSSGGGCGCGGGGCH</sequence>
<dbReference type="InterPro" id="IPR036873">
    <property type="entry name" value="Rhodanese-like_dom_sf"/>
</dbReference>
<dbReference type="Gene3D" id="3.40.250.10">
    <property type="entry name" value="Rhodanese-like domain"/>
    <property type="match status" value="1"/>
</dbReference>
<dbReference type="InterPro" id="IPR050229">
    <property type="entry name" value="GlpE_sulfurtransferase"/>
</dbReference>
<dbReference type="STRING" id="3088.A0A383W9S1"/>
<dbReference type="EMBL" id="FNXT01000351">
    <property type="protein sequence ID" value="SZX63888.1"/>
    <property type="molecule type" value="Genomic_DNA"/>
</dbReference>
<dbReference type="PANTHER" id="PTHR43031:SF1">
    <property type="entry name" value="PYRIDINE NUCLEOTIDE-DISULPHIDE OXIDOREDUCTASE"/>
    <property type="match status" value="1"/>
</dbReference>
<evidence type="ECO:0000259" key="2">
    <source>
        <dbReference type="PROSITE" id="PS50206"/>
    </source>
</evidence>
<evidence type="ECO:0000313" key="4">
    <source>
        <dbReference type="EMBL" id="SZX73932.1"/>
    </source>
</evidence>
<dbReference type="CDD" id="cd00158">
    <property type="entry name" value="RHOD"/>
    <property type="match status" value="1"/>
</dbReference>
<dbReference type="PROSITE" id="PS50206">
    <property type="entry name" value="RHODANESE_3"/>
    <property type="match status" value="1"/>
</dbReference>
<dbReference type="PANTHER" id="PTHR43031">
    <property type="entry name" value="FAD-DEPENDENT OXIDOREDUCTASE"/>
    <property type="match status" value="1"/>
</dbReference>
<reference evidence="4 5" key="1">
    <citation type="submission" date="2016-10" db="EMBL/GenBank/DDBJ databases">
        <authorList>
            <person name="Cai Z."/>
        </authorList>
    </citation>
    <scope>NUCLEOTIDE SEQUENCE [LARGE SCALE GENOMIC DNA]</scope>
</reference>
<name>A0A383W9S1_TETOB</name>
<evidence type="ECO:0000313" key="5">
    <source>
        <dbReference type="Proteomes" id="UP000256970"/>
    </source>
</evidence>
<accession>A0A383W9S1</accession>
<dbReference type="AlphaFoldDB" id="A0A383W9S1"/>
<feature type="compositionally biased region" description="Polar residues" evidence="1">
    <location>
        <begin position="15"/>
        <end position="28"/>
    </location>
</feature>
<protein>
    <recommendedName>
        <fullName evidence="2">Rhodanese domain-containing protein</fullName>
    </recommendedName>
</protein>
<feature type="region of interest" description="Disordered" evidence="1">
    <location>
        <begin position="1"/>
        <end position="28"/>
    </location>
</feature>
<dbReference type="SUPFAM" id="SSF52821">
    <property type="entry name" value="Rhodanese/Cell cycle control phosphatase"/>
    <property type="match status" value="1"/>
</dbReference>
<gene>
    <name evidence="4" type="ORF">BQ4739_LOCUS14194</name>
    <name evidence="3" type="ORF">BQ4739_LOCUS4427</name>
</gene>
<evidence type="ECO:0000313" key="3">
    <source>
        <dbReference type="EMBL" id="SZX63888.1"/>
    </source>
</evidence>
<feature type="domain" description="Rhodanese" evidence="2">
    <location>
        <begin position="128"/>
        <end position="217"/>
    </location>
</feature>
<keyword evidence="5" id="KW-1185">Reference proteome</keyword>